<evidence type="ECO:0000256" key="2">
    <source>
        <dbReference type="ARBA" id="ARBA00017475"/>
    </source>
</evidence>
<evidence type="ECO:0000256" key="3">
    <source>
        <dbReference type="SAM" id="MobiDB-lite"/>
    </source>
</evidence>
<dbReference type="Pfam" id="PF07890">
    <property type="entry name" value="Rrp15p"/>
    <property type="match status" value="1"/>
</dbReference>
<feature type="compositionally biased region" description="Basic and acidic residues" evidence="3">
    <location>
        <begin position="195"/>
        <end position="207"/>
    </location>
</feature>
<proteinExistence type="evidence at transcript level"/>
<dbReference type="InterPro" id="IPR012459">
    <property type="entry name" value="Rrp15"/>
</dbReference>
<evidence type="ECO:0000256" key="1">
    <source>
        <dbReference type="ARBA" id="ARBA00007462"/>
    </source>
</evidence>
<dbReference type="EMBL" id="HAAD01000165">
    <property type="protein sequence ID" value="CDG66397.1"/>
    <property type="molecule type" value="mRNA"/>
</dbReference>
<gene>
    <name evidence="4" type="primary">RRP15</name>
</gene>
<dbReference type="PANTHER" id="PTHR13245">
    <property type="entry name" value="RRP15-LIKE PROTEIN"/>
    <property type="match status" value="1"/>
</dbReference>
<dbReference type="GO" id="GO:0000470">
    <property type="term" value="P:maturation of LSU-rRNA"/>
    <property type="evidence" value="ECO:0007669"/>
    <property type="project" value="TreeGrafter"/>
</dbReference>
<dbReference type="GO" id="GO:0000460">
    <property type="term" value="P:maturation of 5.8S rRNA"/>
    <property type="evidence" value="ECO:0007669"/>
    <property type="project" value="TreeGrafter"/>
</dbReference>
<dbReference type="AlphaFoldDB" id="T2M315"/>
<feature type="region of interest" description="Disordered" evidence="3">
    <location>
        <begin position="195"/>
        <end position="215"/>
    </location>
</feature>
<dbReference type="GO" id="GO:0030687">
    <property type="term" value="C:preribosome, large subunit precursor"/>
    <property type="evidence" value="ECO:0007669"/>
    <property type="project" value="TreeGrafter"/>
</dbReference>
<sequence length="215" mass="24358">MVVELNNESDVQDDGDDEDADNCESKKQGIAGMADIINKILEKPISNNKQDGILSKSKKSKKRKIEMKEKIVEKKKKIEERTLIKEKCHVIPTRSNAQKEILLKKIATKGVVKLFNAVNAHQKTMSEKMKDANTESKKEKAATSASKSTFMDLLTKKSQVSDNVDNANTNTPSKWQVLRDDFMLDASMKDWDKEVNKKNSNESKEICQFDSDNEC</sequence>
<evidence type="ECO:0000313" key="4">
    <source>
        <dbReference type="EMBL" id="CDG66397.1"/>
    </source>
</evidence>
<feature type="region of interest" description="Disordered" evidence="3">
    <location>
        <begin position="1"/>
        <end position="25"/>
    </location>
</feature>
<comment type="similarity">
    <text evidence="1">Belongs to the RRP15 family.</text>
</comment>
<organism evidence="4">
    <name type="scientific">Hydra vulgaris</name>
    <name type="common">Hydra</name>
    <name type="synonym">Hydra attenuata</name>
    <dbReference type="NCBI Taxonomy" id="6087"/>
    <lineage>
        <taxon>Eukaryota</taxon>
        <taxon>Metazoa</taxon>
        <taxon>Cnidaria</taxon>
        <taxon>Hydrozoa</taxon>
        <taxon>Hydroidolina</taxon>
        <taxon>Anthoathecata</taxon>
        <taxon>Aplanulata</taxon>
        <taxon>Hydridae</taxon>
        <taxon>Hydra</taxon>
    </lineage>
</organism>
<protein>
    <recommendedName>
        <fullName evidence="2">RRP15-like protein</fullName>
    </recommendedName>
</protein>
<feature type="compositionally biased region" description="Acidic residues" evidence="3">
    <location>
        <begin position="10"/>
        <end position="22"/>
    </location>
</feature>
<dbReference type="OrthoDB" id="20949at2759"/>
<reference evidence="4" key="1">
    <citation type="journal article" date="2013" name="Genome Biol. Evol.">
        <title>Punctuated emergences of genetic and phenotypic innovations in eumetazoan, bilaterian, euteleostome, and hominidae ancestors.</title>
        <authorList>
            <person name="Wenger Y."/>
            <person name="Galliot B."/>
        </authorList>
    </citation>
    <scope>NUCLEOTIDE SEQUENCE</scope>
    <source>
        <tissue evidence="4">Whole animals</tissue>
    </source>
</reference>
<dbReference type="PANTHER" id="PTHR13245:SF14">
    <property type="entry name" value="RRP15-LIKE PROTEIN"/>
    <property type="match status" value="1"/>
</dbReference>
<accession>T2M315</accession>
<name>T2M315_HYDVU</name>